<organism evidence="2 3">
    <name type="scientific">Stephania yunnanensis</name>
    <dbReference type="NCBI Taxonomy" id="152371"/>
    <lineage>
        <taxon>Eukaryota</taxon>
        <taxon>Viridiplantae</taxon>
        <taxon>Streptophyta</taxon>
        <taxon>Embryophyta</taxon>
        <taxon>Tracheophyta</taxon>
        <taxon>Spermatophyta</taxon>
        <taxon>Magnoliopsida</taxon>
        <taxon>Ranunculales</taxon>
        <taxon>Menispermaceae</taxon>
        <taxon>Menispermoideae</taxon>
        <taxon>Cissampelideae</taxon>
        <taxon>Stephania</taxon>
    </lineage>
</organism>
<dbReference type="EMBL" id="JBBNAF010000001">
    <property type="protein sequence ID" value="KAK9169961.1"/>
    <property type="molecule type" value="Genomic_DNA"/>
</dbReference>
<sequence>MRYVLDLRTLTWSRVEAKALQWTLWNHHLPCLWRIYHGEISFSPFFGHTKDHTNTHVKAFDPLAYTWSILKTYGKAPIFDLPLLLKGKAANNFFIIAFVAGLPLFALTLIVELTLFSGFDVSEIANLGYGWEEEGAAAAAEKLAYQRSGSRRRRRRSNEAERPKTTLSNEIMHDDGKIMAQPKSNAIGRRGPAAAAITDRSASPVCDVAVTWRRH</sequence>
<dbReference type="AlphaFoldDB" id="A0AAP0QBJ0"/>
<protein>
    <submittedName>
        <fullName evidence="2">Uncharacterized protein</fullName>
    </submittedName>
</protein>
<keyword evidence="1" id="KW-1133">Transmembrane helix</keyword>
<name>A0AAP0QBJ0_9MAGN</name>
<feature type="transmembrane region" description="Helical" evidence="1">
    <location>
        <begin position="93"/>
        <end position="116"/>
    </location>
</feature>
<proteinExistence type="predicted"/>
<keyword evidence="3" id="KW-1185">Reference proteome</keyword>
<dbReference type="Proteomes" id="UP001420932">
    <property type="component" value="Unassembled WGS sequence"/>
</dbReference>
<evidence type="ECO:0000313" key="2">
    <source>
        <dbReference type="EMBL" id="KAK9169961.1"/>
    </source>
</evidence>
<reference evidence="2 3" key="1">
    <citation type="submission" date="2024-01" db="EMBL/GenBank/DDBJ databases">
        <title>Genome assemblies of Stephania.</title>
        <authorList>
            <person name="Yang L."/>
        </authorList>
    </citation>
    <scope>NUCLEOTIDE SEQUENCE [LARGE SCALE GENOMIC DNA]</scope>
    <source>
        <strain evidence="2">YNDBR</strain>
        <tissue evidence="2">Leaf</tissue>
    </source>
</reference>
<evidence type="ECO:0000256" key="1">
    <source>
        <dbReference type="SAM" id="Phobius"/>
    </source>
</evidence>
<evidence type="ECO:0000313" key="3">
    <source>
        <dbReference type="Proteomes" id="UP001420932"/>
    </source>
</evidence>
<comment type="caution">
    <text evidence="2">The sequence shown here is derived from an EMBL/GenBank/DDBJ whole genome shotgun (WGS) entry which is preliminary data.</text>
</comment>
<keyword evidence="1" id="KW-0812">Transmembrane</keyword>
<keyword evidence="1" id="KW-0472">Membrane</keyword>
<accession>A0AAP0QBJ0</accession>
<gene>
    <name evidence="2" type="ORF">Syun_002101</name>
</gene>